<evidence type="ECO:0000313" key="2">
    <source>
        <dbReference type="Proteomes" id="UP000199459"/>
    </source>
</evidence>
<dbReference type="Proteomes" id="UP000199459">
    <property type="component" value="Unassembled WGS sequence"/>
</dbReference>
<proteinExistence type="predicted"/>
<gene>
    <name evidence="1" type="ORF">SAMN05216325_1285</name>
</gene>
<dbReference type="InterPro" id="IPR044036">
    <property type="entry name" value="DUF5752"/>
</dbReference>
<dbReference type="RefSeq" id="WP_090634354.1">
    <property type="nucleotide sequence ID" value="NZ_FOCP01000028.1"/>
</dbReference>
<dbReference type="EMBL" id="FOCP01000028">
    <property type="protein sequence ID" value="SEN62116.1"/>
    <property type="molecule type" value="Genomic_DNA"/>
</dbReference>
<name>A0A1H8I208_9PROT</name>
<accession>A0A1H8I208</accession>
<dbReference type="Pfam" id="PF19027">
    <property type="entry name" value="DUF5752"/>
    <property type="match status" value="1"/>
</dbReference>
<organism evidence="1 2">
    <name type="scientific">Nitrosomonas marina</name>
    <dbReference type="NCBI Taxonomy" id="917"/>
    <lineage>
        <taxon>Bacteria</taxon>
        <taxon>Pseudomonadati</taxon>
        <taxon>Pseudomonadota</taxon>
        <taxon>Betaproteobacteria</taxon>
        <taxon>Nitrosomonadales</taxon>
        <taxon>Nitrosomonadaceae</taxon>
        <taxon>Nitrosomonas</taxon>
    </lineage>
</organism>
<dbReference type="OrthoDB" id="582043at2"/>
<dbReference type="STRING" id="917.SAMN05216326_10784"/>
<protein>
    <submittedName>
        <fullName evidence="1">Uncharacterized protein</fullName>
    </submittedName>
</protein>
<dbReference type="AlphaFoldDB" id="A0A1H8I208"/>
<sequence length="240" mass="27886">MTTLDDTPAGTVSESENRPGPFLIKDCALVALATGRRARMLQEFRNEITQIDESSIYHHYWGGLLQARFEEREFNNDFAAWIRHGIHDAMLAERLAALDPTDFTDLELLRHEIIELIDMRLDECESLLWMRATQQFEFIRSQIIVFDTERRLQQPAELASAIEQFSTSSIFYHFIDARRRTQHRCDDFSDWLAGFGDQFNGLRKHIAGLDPYFGSLAELRIQLAQLFQTYFQEPVHEPAG</sequence>
<reference evidence="1 2" key="1">
    <citation type="submission" date="2016-10" db="EMBL/GenBank/DDBJ databases">
        <authorList>
            <person name="de Groot N.N."/>
        </authorList>
    </citation>
    <scope>NUCLEOTIDE SEQUENCE [LARGE SCALE GENOMIC DNA]</scope>
    <source>
        <strain evidence="1 2">Nm22</strain>
    </source>
</reference>
<evidence type="ECO:0000313" key="1">
    <source>
        <dbReference type="EMBL" id="SEN62116.1"/>
    </source>
</evidence>